<dbReference type="AlphaFoldDB" id="A0A0G4M484"/>
<reference evidence="3" key="1">
    <citation type="submission" date="2015-05" db="EMBL/GenBank/DDBJ databases">
        <authorList>
            <person name="Fogelqvist Johan"/>
        </authorList>
    </citation>
    <scope>NUCLEOTIDE SEQUENCE [LARGE SCALE GENOMIC DNA]</scope>
</reference>
<dbReference type="Proteomes" id="UP000045706">
    <property type="component" value="Unassembled WGS sequence"/>
</dbReference>
<evidence type="ECO:0000313" key="3">
    <source>
        <dbReference type="Proteomes" id="UP000045706"/>
    </source>
</evidence>
<feature type="compositionally biased region" description="Acidic residues" evidence="1">
    <location>
        <begin position="53"/>
        <end position="67"/>
    </location>
</feature>
<proteinExistence type="predicted"/>
<evidence type="ECO:0000256" key="1">
    <source>
        <dbReference type="SAM" id="MobiDB-lite"/>
    </source>
</evidence>
<gene>
    <name evidence="2" type="ORF">BN1723_014178</name>
</gene>
<name>A0A0G4M484_VERLO</name>
<evidence type="ECO:0000313" key="2">
    <source>
        <dbReference type="EMBL" id="CRK28710.1"/>
    </source>
</evidence>
<feature type="region of interest" description="Disordered" evidence="1">
    <location>
        <begin position="43"/>
        <end position="67"/>
    </location>
</feature>
<organism evidence="2 3">
    <name type="scientific">Verticillium longisporum</name>
    <name type="common">Verticillium dahliae var. longisporum</name>
    <dbReference type="NCBI Taxonomy" id="100787"/>
    <lineage>
        <taxon>Eukaryota</taxon>
        <taxon>Fungi</taxon>
        <taxon>Dikarya</taxon>
        <taxon>Ascomycota</taxon>
        <taxon>Pezizomycotina</taxon>
        <taxon>Sordariomycetes</taxon>
        <taxon>Hypocreomycetidae</taxon>
        <taxon>Glomerellales</taxon>
        <taxon>Plectosphaerellaceae</taxon>
        <taxon>Verticillium</taxon>
    </lineage>
</organism>
<accession>A0A0G4M484</accession>
<dbReference type="EMBL" id="CVQI01021335">
    <property type="protein sequence ID" value="CRK28710.1"/>
    <property type="molecule type" value="Genomic_DNA"/>
</dbReference>
<protein>
    <submittedName>
        <fullName evidence="2">Uncharacterized protein</fullName>
    </submittedName>
</protein>
<sequence>MNQARRFSYYVYSALLAQLKTPFAPALNSSRIPSTLAASISSGLVDGSHAEEGDSPEDEAEEGIEEG</sequence>